<evidence type="ECO:0000313" key="17">
    <source>
        <dbReference type="RefSeq" id="XP_022820284.1"/>
    </source>
</evidence>
<evidence type="ECO:0000256" key="10">
    <source>
        <dbReference type="ARBA" id="ARBA00023170"/>
    </source>
</evidence>
<keyword evidence="6 13" id="KW-0130">Cell adhesion</keyword>
<evidence type="ECO:0000259" key="15">
    <source>
        <dbReference type="Pfam" id="PF20805"/>
    </source>
</evidence>
<dbReference type="PRINTS" id="PR01185">
    <property type="entry name" value="INTEGRINA"/>
</dbReference>
<dbReference type="GO" id="GO:0005178">
    <property type="term" value="F:integrin binding"/>
    <property type="evidence" value="ECO:0007669"/>
    <property type="project" value="TreeGrafter"/>
</dbReference>
<gene>
    <name evidence="17" type="primary">LOC111352153</name>
</gene>
<evidence type="ECO:0000313" key="16">
    <source>
        <dbReference type="Proteomes" id="UP000301870"/>
    </source>
</evidence>
<reference evidence="17" key="1">
    <citation type="submission" date="2025-08" db="UniProtKB">
        <authorList>
            <consortium name="RefSeq"/>
        </authorList>
    </citation>
    <scope>IDENTIFICATION</scope>
    <source>
        <strain evidence="17">Ishihara</strain>
        <tissue evidence="17">Whole body</tissue>
    </source>
</reference>
<dbReference type="KEGG" id="sliu:111352153"/>
<dbReference type="InterPro" id="IPR032695">
    <property type="entry name" value="Integrin_dom_sf"/>
</dbReference>
<dbReference type="OrthoDB" id="5317514at2759"/>
<keyword evidence="9 13" id="KW-0472">Membrane</keyword>
<dbReference type="PANTHER" id="PTHR23220:SF122">
    <property type="entry name" value="INTEGRIN ALPHA-PS1"/>
    <property type="match status" value="1"/>
</dbReference>
<evidence type="ECO:0000256" key="5">
    <source>
        <dbReference type="ARBA" id="ARBA00022737"/>
    </source>
</evidence>
<protein>
    <submittedName>
        <fullName evidence="17">Integrin alpha-9-like</fullName>
    </submittedName>
</protein>
<dbReference type="GO" id="GO:0007157">
    <property type="term" value="P:heterophilic cell-cell adhesion via plasma membrane cell adhesion molecules"/>
    <property type="evidence" value="ECO:0007669"/>
    <property type="project" value="UniProtKB-ARBA"/>
</dbReference>
<dbReference type="GO" id="GO:0007160">
    <property type="term" value="P:cell-matrix adhesion"/>
    <property type="evidence" value="ECO:0007669"/>
    <property type="project" value="TreeGrafter"/>
</dbReference>
<dbReference type="AlphaFoldDB" id="A0A9J7E2V8"/>
<evidence type="ECO:0000256" key="3">
    <source>
        <dbReference type="ARBA" id="ARBA00022692"/>
    </source>
</evidence>
<dbReference type="GO" id="GO:0007229">
    <property type="term" value="P:integrin-mediated signaling pathway"/>
    <property type="evidence" value="ECO:0007669"/>
    <property type="project" value="UniProtKB-KW"/>
</dbReference>
<feature type="repeat" description="FG-GAP" evidence="12">
    <location>
        <begin position="284"/>
        <end position="345"/>
    </location>
</feature>
<keyword evidence="10 13" id="KW-0675">Receptor</keyword>
<keyword evidence="5" id="KW-0677">Repeat</keyword>
<sequence length="978" mass="109391">MEDRNMLRILTLVQVLHLAAATMFFHEPSSVTIKPEVKVRNTDFGFSFAFNSNFGGLLVGAPTEDIVGKLYKCNLNLAFEEKEVICSDYLIEVDEPEYENDRCPNQRFYLGASISAALDYVYTCAPMWTTNFTSSNEEIRDVFGTCFVYKSIGPTRYQGTLEKFLDKKIILTDTDAITGGTGWTTLADNTNGLLLTIKTSLYGDILYTPLSNPTAETKSLAAVQRNRIFLSSRWNIGYAVTAGKFFSGVTMYAFSMESKSMEGEIAFLKYNSVRNSLYLLKYKNTILTLVNNAIGAMFGSALSAKDLNMDGLDELLVGAPALSDDECYECGALHIYLGGDQATINDRKRQRTILGTSNFGRFGSAIVGNDLDGDNKSEIVVSAPYENEGKGAIYILSGHEVYNVLMKFQDYKTILLSELKLTQRIQKDEYRTLGFSLQFVEDIDVNGCNELVAGSPRNGTAIFFKCVQKITVTLSSSLIGEQIVKEQDDNFVVNVCARVQLPEYPMYISAYITVSNTIVGQAATIPEPEFKIDVTCTSCSRDRLLCKNVTVLLQDKEPGDYKFLSHAEIRNDNLMRPNNSEFNSSWVLGGPNSKWDTSIDVPRHCKGDDCIPNLSMKLLWSGSENYTVGSSANESVTINVRNDGNASYDSCVWVKVSGAALNRGDCEDYNGGYKCYLDRPMRRETDCTISLLLNMTTVTNIEKELQVIVKLYEICNQKLIDTDNITIPYILNSSDISLSGYAHKMNITDKQIRDADTVYDDHEYVIQNRGFMTWKKVEIEIKMDQHEYLKHFNISTMDFGVCANEEDTSYIVHRCILDIMPHSTQVITGTAEINAGKLNNYLVNKKLLTNSTSTLYLDERLTPFSTLVNNEIPIVQEITLGSNKLLISLIALLVALILLAIITFILYKYGFFKRKQKKNLLIAKESVRRQSIKRSNHASAIDGPAEGLQMEVDEDSPFDNPQPVTTKDSIGLVENKPT</sequence>
<dbReference type="Proteomes" id="UP000301870">
    <property type="component" value="Chromosome 14"/>
</dbReference>
<comment type="similarity">
    <text evidence="2 13">Belongs to the integrin alpha chain family.</text>
</comment>
<evidence type="ECO:0000256" key="8">
    <source>
        <dbReference type="ARBA" id="ARBA00023037"/>
    </source>
</evidence>
<dbReference type="GO" id="GO:0008305">
    <property type="term" value="C:integrin complex"/>
    <property type="evidence" value="ECO:0007669"/>
    <property type="project" value="InterPro"/>
</dbReference>
<comment type="subcellular location">
    <subcellularLocation>
        <location evidence="1 13">Membrane</location>
        <topology evidence="1 13">Single-pass type I membrane protein</topology>
    </subcellularLocation>
</comment>
<evidence type="ECO:0000256" key="7">
    <source>
        <dbReference type="ARBA" id="ARBA00022989"/>
    </source>
</evidence>
<evidence type="ECO:0000256" key="9">
    <source>
        <dbReference type="ARBA" id="ARBA00023136"/>
    </source>
</evidence>
<evidence type="ECO:0000256" key="6">
    <source>
        <dbReference type="ARBA" id="ARBA00022889"/>
    </source>
</evidence>
<keyword evidence="7 13" id="KW-1133">Transmembrane helix</keyword>
<keyword evidence="11" id="KW-0325">Glycoprotein</keyword>
<dbReference type="GO" id="GO:0009897">
    <property type="term" value="C:external side of plasma membrane"/>
    <property type="evidence" value="ECO:0007669"/>
    <property type="project" value="TreeGrafter"/>
</dbReference>
<dbReference type="RefSeq" id="XP_022820284.1">
    <property type="nucleotide sequence ID" value="XM_022964516.1"/>
</dbReference>
<dbReference type="SUPFAM" id="SSF69318">
    <property type="entry name" value="Integrin alpha N-terminal domain"/>
    <property type="match status" value="1"/>
</dbReference>
<dbReference type="Gene3D" id="2.60.40.1510">
    <property type="entry name" value="ntegrin, alpha v. Chain A, domain 3"/>
    <property type="match status" value="1"/>
</dbReference>
<accession>A0A9J7E2V8</accession>
<feature type="region of interest" description="Disordered" evidence="14">
    <location>
        <begin position="933"/>
        <end position="978"/>
    </location>
</feature>
<evidence type="ECO:0000256" key="11">
    <source>
        <dbReference type="ARBA" id="ARBA00023180"/>
    </source>
</evidence>
<evidence type="ECO:0000256" key="12">
    <source>
        <dbReference type="PROSITE-ProRule" id="PRU00803"/>
    </source>
</evidence>
<name>A0A9J7E2V8_SPOLT</name>
<feature type="domain" description="Integrin alpha second immunoglobulin-like" evidence="15">
    <location>
        <begin position="605"/>
        <end position="711"/>
    </location>
</feature>
<dbReference type="Pfam" id="PF20805">
    <property type="entry name" value="Integrin_A_Ig_2"/>
    <property type="match status" value="1"/>
</dbReference>
<dbReference type="PANTHER" id="PTHR23220">
    <property type="entry name" value="INTEGRIN ALPHA"/>
    <property type="match status" value="1"/>
</dbReference>
<dbReference type="InterPro" id="IPR000413">
    <property type="entry name" value="Integrin_alpha"/>
</dbReference>
<dbReference type="InterPro" id="IPR013517">
    <property type="entry name" value="FG-GAP"/>
</dbReference>
<evidence type="ECO:0000256" key="2">
    <source>
        <dbReference type="ARBA" id="ARBA00008054"/>
    </source>
</evidence>
<dbReference type="GO" id="GO:0033627">
    <property type="term" value="P:cell adhesion mediated by integrin"/>
    <property type="evidence" value="ECO:0007669"/>
    <property type="project" value="TreeGrafter"/>
</dbReference>
<feature type="repeat" description="FG-GAP" evidence="12">
    <location>
        <begin position="348"/>
        <end position="405"/>
    </location>
</feature>
<dbReference type="Pfam" id="PF01839">
    <property type="entry name" value="FG-GAP"/>
    <property type="match status" value="1"/>
</dbReference>
<dbReference type="SMART" id="SM00191">
    <property type="entry name" value="Int_alpha"/>
    <property type="match status" value="4"/>
</dbReference>
<dbReference type="SUPFAM" id="SSF69179">
    <property type="entry name" value="Integrin domains"/>
    <property type="match status" value="1"/>
</dbReference>
<dbReference type="PROSITE" id="PS51470">
    <property type="entry name" value="FG_GAP"/>
    <property type="match status" value="2"/>
</dbReference>
<evidence type="ECO:0000256" key="14">
    <source>
        <dbReference type="SAM" id="MobiDB-lite"/>
    </source>
</evidence>
<keyword evidence="16" id="KW-1185">Reference proteome</keyword>
<dbReference type="InterPro" id="IPR028994">
    <property type="entry name" value="Integrin_alpha_N"/>
</dbReference>
<feature type="transmembrane region" description="Helical" evidence="13">
    <location>
        <begin position="885"/>
        <end position="907"/>
    </location>
</feature>
<dbReference type="InterPro" id="IPR013519">
    <property type="entry name" value="Int_alpha_beta-p"/>
</dbReference>
<keyword evidence="4 13" id="KW-0732">Signal</keyword>
<evidence type="ECO:0000256" key="13">
    <source>
        <dbReference type="RuleBase" id="RU003762"/>
    </source>
</evidence>
<evidence type="ECO:0000256" key="4">
    <source>
        <dbReference type="ARBA" id="ARBA00022729"/>
    </source>
</evidence>
<dbReference type="PROSITE" id="PS00242">
    <property type="entry name" value="INTEGRIN_ALPHA"/>
    <property type="match status" value="1"/>
</dbReference>
<proteinExistence type="inferred from homology"/>
<keyword evidence="3 13" id="KW-0812">Transmembrane</keyword>
<dbReference type="GeneID" id="111352153"/>
<keyword evidence="8 13" id="KW-0401">Integrin</keyword>
<dbReference type="Gene3D" id="2.130.10.130">
    <property type="entry name" value="Integrin alpha, N-terminal"/>
    <property type="match status" value="1"/>
</dbReference>
<feature type="signal peptide" evidence="13">
    <location>
        <begin position="1"/>
        <end position="21"/>
    </location>
</feature>
<evidence type="ECO:0000256" key="1">
    <source>
        <dbReference type="ARBA" id="ARBA00004479"/>
    </source>
</evidence>
<dbReference type="Gene3D" id="1.20.5.930">
    <property type="entry name" value="Bicelle-embedded integrin alpha(iib) transmembrane segment"/>
    <property type="match status" value="1"/>
</dbReference>
<dbReference type="InterPro" id="IPR018184">
    <property type="entry name" value="Integrin_alpha_C_CS"/>
</dbReference>
<feature type="chain" id="PRO_5039961540" evidence="13">
    <location>
        <begin position="22"/>
        <end position="978"/>
    </location>
</feature>
<dbReference type="InterPro" id="IPR048285">
    <property type="entry name" value="Integrin_alpha_Ig-like_2"/>
</dbReference>
<organism evidence="16 17">
    <name type="scientific">Spodoptera litura</name>
    <name type="common">Asian cotton leafworm</name>
    <dbReference type="NCBI Taxonomy" id="69820"/>
    <lineage>
        <taxon>Eukaryota</taxon>
        <taxon>Metazoa</taxon>
        <taxon>Ecdysozoa</taxon>
        <taxon>Arthropoda</taxon>
        <taxon>Hexapoda</taxon>
        <taxon>Insecta</taxon>
        <taxon>Pterygota</taxon>
        <taxon>Neoptera</taxon>
        <taxon>Endopterygota</taxon>
        <taxon>Lepidoptera</taxon>
        <taxon>Glossata</taxon>
        <taxon>Ditrysia</taxon>
        <taxon>Noctuoidea</taxon>
        <taxon>Noctuidae</taxon>
        <taxon>Amphipyrinae</taxon>
        <taxon>Spodoptera</taxon>
    </lineage>
</organism>